<dbReference type="Gene3D" id="1.10.260.40">
    <property type="entry name" value="lambda repressor-like DNA-binding domains"/>
    <property type="match status" value="1"/>
</dbReference>
<dbReference type="PRINTS" id="PR00364">
    <property type="entry name" value="DISEASERSIST"/>
</dbReference>
<dbReference type="Gene3D" id="3.40.50.300">
    <property type="entry name" value="P-loop containing nucleotide triphosphate hydrolases"/>
    <property type="match status" value="1"/>
</dbReference>
<name>A0A4R4WAN1_9ACTN</name>
<accession>A0A4R4WAN1</accession>
<dbReference type="SUPFAM" id="SSF48452">
    <property type="entry name" value="TPR-like"/>
    <property type="match status" value="2"/>
</dbReference>
<dbReference type="Pfam" id="PF13424">
    <property type="entry name" value="TPR_12"/>
    <property type="match status" value="3"/>
</dbReference>
<dbReference type="PROSITE" id="PS50943">
    <property type="entry name" value="HTH_CROC1"/>
    <property type="match status" value="1"/>
</dbReference>
<dbReference type="SUPFAM" id="SSF47413">
    <property type="entry name" value="lambda repressor-like DNA-binding domains"/>
    <property type="match status" value="1"/>
</dbReference>
<proteinExistence type="predicted"/>
<dbReference type="GO" id="GO:0043531">
    <property type="term" value="F:ADP binding"/>
    <property type="evidence" value="ECO:0007669"/>
    <property type="project" value="InterPro"/>
</dbReference>
<reference evidence="2 3" key="1">
    <citation type="submission" date="2019-03" db="EMBL/GenBank/DDBJ databases">
        <title>Draft genome sequences of novel Actinobacteria.</title>
        <authorList>
            <person name="Sahin N."/>
            <person name="Ay H."/>
            <person name="Saygin H."/>
        </authorList>
    </citation>
    <scope>NUCLEOTIDE SEQUENCE [LARGE SCALE GENOMIC DNA]</scope>
    <source>
        <strain evidence="2 3">KC310</strain>
    </source>
</reference>
<evidence type="ECO:0000259" key="1">
    <source>
        <dbReference type="PROSITE" id="PS50943"/>
    </source>
</evidence>
<comment type="caution">
    <text evidence="2">The sequence shown here is derived from an EMBL/GenBank/DDBJ whole genome shotgun (WGS) entry which is preliminary data.</text>
</comment>
<dbReference type="AlphaFoldDB" id="A0A4R4WAN1"/>
<dbReference type="Pfam" id="PF00931">
    <property type="entry name" value="NB-ARC"/>
    <property type="match status" value="1"/>
</dbReference>
<dbReference type="RefSeq" id="WP_132591544.1">
    <property type="nucleotide sequence ID" value="NZ_SMKO01000003.1"/>
</dbReference>
<feature type="domain" description="HTH cro/C1-type" evidence="1">
    <location>
        <begin position="24"/>
        <end position="79"/>
    </location>
</feature>
<dbReference type="InterPro" id="IPR001387">
    <property type="entry name" value="Cro/C1-type_HTH"/>
</dbReference>
<dbReference type="SMART" id="SM00530">
    <property type="entry name" value="HTH_XRE"/>
    <property type="match status" value="1"/>
</dbReference>
<dbReference type="InterPro" id="IPR011990">
    <property type="entry name" value="TPR-like_helical_dom_sf"/>
</dbReference>
<gene>
    <name evidence="2" type="ORF">E1292_02505</name>
</gene>
<dbReference type="InterPro" id="IPR027417">
    <property type="entry name" value="P-loop_NTPase"/>
</dbReference>
<dbReference type="Proteomes" id="UP000295258">
    <property type="component" value="Unassembled WGS sequence"/>
</dbReference>
<dbReference type="SUPFAM" id="SSF52540">
    <property type="entry name" value="P-loop containing nucleoside triphosphate hydrolases"/>
    <property type="match status" value="1"/>
</dbReference>
<dbReference type="InterPro" id="IPR010982">
    <property type="entry name" value="Lambda_DNA-bd_dom_sf"/>
</dbReference>
<sequence length="858" mass="92751">MPSGTHDAAAAGPPAAEPTLGALLRAWRERALLTQQELAVRSGLSVRTVRRLEADELRRPRTASMRLLAEALALDAEELSVLRRLARAAPEPSHPARTVPRQLPADVAFVGRARELAVLDDAGEASTVVISAIDGMAGVGKTALAVHAAHQLASRFPDGDLFVDLHGHTQGMGPADPADTLARFLGALGVPGESVPQQLEERVMLYRSVLAGRKMLIVLDNAADEAQVQPLLPGAAGCLVLITSRRRLVGLDDARTLSVDLLPLADAIALFTATTGEGRVADAPEHALAEVVRRCGLLPLAIRLAAARLKVHPAWSVGDLLERLEERQRRLGELHAGQRSVTAALDLSCRELDHDVRRAYRLLGLHAGTDIAPDAAAALFATEVTRAGRLLDQLLEVHLLQEPVPGRFRFHDLIRAHAAEVVAEEESENGRHAALTRLLDHYSLAASVAMDRLYPYEADIRPRPSLSGASMPVMPDAAAWLEAELSNLLTLAQGAAEHGFSEHVRHLSATLHRCLRTRGRYAEAETLHRRALAAARAAADRTGEMEALIGLAEIRHMQNRYETAIEDASYAMDIARALGHRSGELRALNPLAMICAVHGQYAQAVEHFTQALEIARTLGHPTSELDALIGFGHMHRLMGRHAQAVDSLARALDIARLIDHRTGEVRALLALGHLHLGRDEHGPATGCFTQALELARGTEHRLGVLDSLTALGDLHRLQGRDRQAGDCYQQALDLAIEIGNRNWQFEAIHGRGRLRHDCGHYEQALDDHRRALGLASDLDQPGDQVRAHDGLAHAHAMLGRDDQAHRHWAEALTILTTLGTDHTDERGVDAESIRTHLARLGLRPTSRGPAGGASGSAG</sequence>
<dbReference type="InterPro" id="IPR019734">
    <property type="entry name" value="TPR_rpt"/>
</dbReference>
<evidence type="ECO:0000313" key="2">
    <source>
        <dbReference type="EMBL" id="TDD12325.1"/>
    </source>
</evidence>
<evidence type="ECO:0000313" key="3">
    <source>
        <dbReference type="Proteomes" id="UP000295258"/>
    </source>
</evidence>
<dbReference type="PANTHER" id="PTHR47691:SF3">
    <property type="entry name" value="HTH-TYPE TRANSCRIPTIONAL REGULATOR RV0890C-RELATED"/>
    <property type="match status" value="1"/>
</dbReference>
<dbReference type="SMART" id="SM00028">
    <property type="entry name" value="TPR"/>
    <property type="match status" value="7"/>
</dbReference>
<dbReference type="CDD" id="cd00093">
    <property type="entry name" value="HTH_XRE"/>
    <property type="match status" value="1"/>
</dbReference>
<dbReference type="GO" id="GO:0003677">
    <property type="term" value="F:DNA binding"/>
    <property type="evidence" value="ECO:0007669"/>
    <property type="project" value="InterPro"/>
</dbReference>
<dbReference type="Gene3D" id="1.25.40.10">
    <property type="entry name" value="Tetratricopeptide repeat domain"/>
    <property type="match status" value="2"/>
</dbReference>
<dbReference type="InterPro" id="IPR002182">
    <property type="entry name" value="NB-ARC"/>
</dbReference>
<dbReference type="EMBL" id="SMKO01000003">
    <property type="protein sequence ID" value="TDD12325.1"/>
    <property type="molecule type" value="Genomic_DNA"/>
</dbReference>
<dbReference type="Pfam" id="PF01381">
    <property type="entry name" value="HTH_3"/>
    <property type="match status" value="1"/>
</dbReference>
<protein>
    <submittedName>
        <fullName evidence="2">Helix-turn-helix domain-containing protein</fullName>
    </submittedName>
</protein>
<dbReference type="PANTHER" id="PTHR47691">
    <property type="entry name" value="REGULATOR-RELATED"/>
    <property type="match status" value="1"/>
</dbReference>
<keyword evidence="3" id="KW-1185">Reference proteome</keyword>
<organism evidence="2 3">
    <name type="scientific">Nonomuraea deserti</name>
    <dbReference type="NCBI Taxonomy" id="1848322"/>
    <lineage>
        <taxon>Bacteria</taxon>
        <taxon>Bacillati</taxon>
        <taxon>Actinomycetota</taxon>
        <taxon>Actinomycetes</taxon>
        <taxon>Streptosporangiales</taxon>
        <taxon>Streptosporangiaceae</taxon>
        <taxon>Nonomuraea</taxon>
    </lineage>
</organism>